<reference evidence="3" key="1">
    <citation type="submission" date="2019-08" db="EMBL/GenBank/DDBJ databases">
        <title>The genome of the North American firefly Photinus pyralis.</title>
        <authorList>
            <consortium name="Photinus pyralis genome working group"/>
            <person name="Fallon T.R."/>
            <person name="Sander Lower S.E."/>
            <person name="Weng J.-K."/>
        </authorList>
    </citation>
    <scope>NUCLEOTIDE SEQUENCE</scope>
    <source>
        <strain evidence="3">TRF0915ILg1</strain>
        <tissue evidence="3">Whole body</tissue>
    </source>
</reference>
<keyword evidence="1" id="KW-0175">Coiled coil</keyword>
<comment type="caution">
    <text evidence="3">The sequence shown here is derived from an EMBL/GenBank/DDBJ whole genome shotgun (WGS) entry which is preliminary data.</text>
</comment>
<dbReference type="AlphaFoldDB" id="A0A8K0G423"/>
<feature type="domain" description="cGMP-dependent protein kinase N-terminal coiled-coil" evidence="2">
    <location>
        <begin position="52"/>
        <end position="84"/>
    </location>
</feature>
<sequence length="213" mass="24293">MRVCFDTLCFSSRLHAADEEASAGLGSTRPSVLIQRQITSGMGSVEELQVLLQNKEDKIRELEALLRIRDEEIVDLRSHLDKFQSVFPFHFNAASPKHKGLNNNVGGIRPRKQRAGISAEPQSEASIQELSQQTFPTYDKAERSKEPRIHAWVFEIYWDMELVVTCSVTKESNDFKYWQQEVDLIGDLNEILISKIVTLEINVTTFLNFSSMS</sequence>
<gene>
    <name evidence="3" type="ORF">ILUMI_21257</name>
</gene>
<dbReference type="Gene3D" id="1.20.5.490">
    <property type="entry name" value="Single helix bin"/>
    <property type="match status" value="1"/>
</dbReference>
<dbReference type="Proteomes" id="UP000801492">
    <property type="component" value="Unassembled WGS sequence"/>
</dbReference>
<evidence type="ECO:0000256" key="1">
    <source>
        <dbReference type="SAM" id="Coils"/>
    </source>
</evidence>
<dbReference type="CDD" id="cd12085">
    <property type="entry name" value="DD_cGKI-alpha"/>
    <property type="match status" value="1"/>
</dbReference>
<dbReference type="Pfam" id="PF16808">
    <property type="entry name" value="PKcGMP_CC"/>
    <property type="match status" value="1"/>
</dbReference>
<feature type="coiled-coil region" evidence="1">
    <location>
        <begin position="45"/>
        <end position="72"/>
    </location>
</feature>
<name>A0A8K0G423_IGNLU</name>
<evidence type="ECO:0000313" key="3">
    <source>
        <dbReference type="EMBL" id="KAF2884923.1"/>
    </source>
</evidence>
<accession>A0A8K0G423</accession>
<protein>
    <recommendedName>
        <fullName evidence="2">cGMP-dependent protein kinase N-terminal coiled-coil domain-containing protein</fullName>
    </recommendedName>
</protein>
<organism evidence="3 4">
    <name type="scientific">Ignelater luminosus</name>
    <name type="common">Cucubano</name>
    <name type="synonym">Pyrophorus luminosus</name>
    <dbReference type="NCBI Taxonomy" id="2038154"/>
    <lineage>
        <taxon>Eukaryota</taxon>
        <taxon>Metazoa</taxon>
        <taxon>Ecdysozoa</taxon>
        <taxon>Arthropoda</taxon>
        <taxon>Hexapoda</taxon>
        <taxon>Insecta</taxon>
        <taxon>Pterygota</taxon>
        <taxon>Neoptera</taxon>
        <taxon>Endopterygota</taxon>
        <taxon>Coleoptera</taxon>
        <taxon>Polyphaga</taxon>
        <taxon>Elateriformia</taxon>
        <taxon>Elateroidea</taxon>
        <taxon>Elateridae</taxon>
        <taxon>Agrypninae</taxon>
        <taxon>Pyrophorini</taxon>
        <taxon>Ignelater</taxon>
    </lineage>
</organism>
<dbReference type="EMBL" id="VTPC01090048">
    <property type="protein sequence ID" value="KAF2884923.1"/>
    <property type="molecule type" value="Genomic_DNA"/>
</dbReference>
<proteinExistence type="predicted"/>
<evidence type="ECO:0000313" key="4">
    <source>
        <dbReference type="Proteomes" id="UP000801492"/>
    </source>
</evidence>
<dbReference type="InterPro" id="IPR031831">
    <property type="entry name" value="PKcGMP_CC"/>
</dbReference>
<dbReference type="OrthoDB" id="6130192at2759"/>
<keyword evidence="4" id="KW-1185">Reference proteome</keyword>
<evidence type="ECO:0000259" key="2">
    <source>
        <dbReference type="Pfam" id="PF16808"/>
    </source>
</evidence>